<sequence length="177" mass="19180">MTQLTTLGGMRNTSFASMHCSLAQSLELIGDWWTPLVLRDLYLGLNRFDQFVKDLGISRNLLTDRLATLVDGGLVRRTPYQQNPVRYSYELTEAGRELVPILMALTAWGDRWATPPAGQPIRFTHSTCGKVTTPTVCCSECGEALDMGDVEPSPGPGGRTAPGTALIASVLGLEPKA</sequence>
<organism evidence="5 6">
    <name type="scientific">Kribbella pratensis</name>
    <dbReference type="NCBI Taxonomy" id="2512112"/>
    <lineage>
        <taxon>Bacteria</taxon>
        <taxon>Bacillati</taxon>
        <taxon>Actinomycetota</taxon>
        <taxon>Actinomycetes</taxon>
        <taxon>Propionibacteriales</taxon>
        <taxon>Kribbellaceae</taxon>
        <taxon>Kribbella</taxon>
    </lineage>
</organism>
<dbReference type="SUPFAM" id="SSF46785">
    <property type="entry name" value="Winged helix' DNA-binding domain"/>
    <property type="match status" value="1"/>
</dbReference>
<dbReference type="Gene3D" id="1.10.10.10">
    <property type="entry name" value="Winged helix-like DNA-binding domain superfamily/Winged helix DNA-binding domain"/>
    <property type="match status" value="1"/>
</dbReference>
<evidence type="ECO:0000256" key="1">
    <source>
        <dbReference type="ARBA" id="ARBA00023015"/>
    </source>
</evidence>
<evidence type="ECO:0000313" key="5">
    <source>
        <dbReference type="EMBL" id="TDW83813.1"/>
    </source>
</evidence>
<accession>A0ABY2F6H6</accession>
<dbReference type="Pfam" id="PF01638">
    <property type="entry name" value="HxlR"/>
    <property type="match status" value="1"/>
</dbReference>
<evidence type="ECO:0000259" key="4">
    <source>
        <dbReference type="PROSITE" id="PS51118"/>
    </source>
</evidence>
<keyword evidence="3" id="KW-0804">Transcription</keyword>
<evidence type="ECO:0000313" key="6">
    <source>
        <dbReference type="Proteomes" id="UP000295060"/>
    </source>
</evidence>
<dbReference type="InterPro" id="IPR036388">
    <property type="entry name" value="WH-like_DNA-bd_sf"/>
</dbReference>
<dbReference type="InterPro" id="IPR002577">
    <property type="entry name" value="HTH_HxlR"/>
</dbReference>
<dbReference type="EMBL" id="SODU01000004">
    <property type="protein sequence ID" value="TDW83813.1"/>
    <property type="molecule type" value="Genomic_DNA"/>
</dbReference>
<proteinExistence type="predicted"/>
<dbReference type="PROSITE" id="PS51118">
    <property type="entry name" value="HTH_HXLR"/>
    <property type="match status" value="1"/>
</dbReference>
<feature type="domain" description="HTH hxlR-type" evidence="4">
    <location>
        <begin position="20"/>
        <end position="117"/>
    </location>
</feature>
<protein>
    <submittedName>
        <fullName evidence="5">HxlR family transcriptional regulator</fullName>
    </submittedName>
</protein>
<evidence type="ECO:0000256" key="3">
    <source>
        <dbReference type="ARBA" id="ARBA00023163"/>
    </source>
</evidence>
<comment type="caution">
    <text evidence="5">The sequence shown here is derived from an EMBL/GenBank/DDBJ whole genome shotgun (WGS) entry which is preliminary data.</text>
</comment>
<dbReference type="Proteomes" id="UP000295060">
    <property type="component" value="Unassembled WGS sequence"/>
</dbReference>
<reference evidence="5 6" key="1">
    <citation type="submission" date="2019-03" db="EMBL/GenBank/DDBJ databases">
        <title>Genomic Encyclopedia of Type Strains, Phase III (KMG-III): the genomes of soil and plant-associated and newly described type strains.</title>
        <authorList>
            <person name="Whitman W."/>
        </authorList>
    </citation>
    <scope>NUCLEOTIDE SEQUENCE [LARGE SCALE GENOMIC DNA]</scope>
    <source>
        <strain evidence="5 6">VKMAc-2574</strain>
    </source>
</reference>
<keyword evidence="6" id="KW-1185">Reference proteome</keyword>
<dbReference type="PANTHER" id="PTHR33204">
    <property type="entry name" value="TRANSCRIPTIONAL REGULATOR, MARR FAMILY"/>
    <property type="match status" value="1"/>
</dbReference>
<keyword evidence="1" id="KW-0805">Transcription regulation</keyword>
<keyword evidence="2" id="KW-0238">DNA-binding</keyword>
<dbReference type="PANTHER" id="PTHR33204:SF18">
    <property type="entry name" value="TRANSCRIPTIONAL REGULATORY PROTEIN"/>
    <property type="match status" value="1"/>
</dbReference>
<name>A0ABY2F6H6_9ACTN</name>
<gene>
    <name evidence="5" type="ORF">EV137_6615</name>
</gene>
<evidence type="ECO:0000256" key="2">
    <source>
        <dbReference type="ARBA" id="ARBA00023125"/>
    </source>
</evidence>
<dbReference type="InterPro" id="IPR036390">
    <property type="entry name" value="WH_DNA-bd_sf"/>
</dbReference>